<dbReference type="InterPro" id="IPR036282">
    <property type="entry name" value="Glutathione-S-Trfase_C_sf"/>
</dbReference>
<dbReference type="Proteomes" id="UP000507222">
    <property type="component" value="Unassembled WGS sequence"/>
</dbReference>
<dbReference type="EMBL" id="CAEKDK010000004">
    <property type="protein sequence ID" value="CAB4277117.1"/>
    <property type="molecule type" value="Genomic_DNA"/>
</dbReference>
<evidence type="ECO:0000313" key="2">
    <source>
        <dbReference type="Proteomes" id="UP000507222"/>
    </source>
</evidence>
<proteinExistence type="predicted"/>
<evidence type="ECO:0000313" key="1">
    <source>
        <dbReference type="EMBL" id="CAB4277117.1"/>
    </source>
</evidence>
<gene>
    <name evidence="1" type="ORF">CURHAP_LOCUS26615</name>
</gene>
<organism evidence="1 2">
    <name type="scientific">Prunus armeniaca</name>
    <name type="common">Apricot</name>
    <name type="synonym">Armeniaca vulgaris</name>
    <dbReference type="NCBI Taxonomy" id="36596"/>
    <lineage>
        <taxon>Eukaryota</taxon>
        <taxon>Viridiplantae</taxon>
        <taxon>Streptophyta</taxon>
        <taxon>Embryophyta</taxon>
        <taxon>Tracheophyta</taxon>
        <taxon>Spermatophyta</taxon>
        <taxon>Magnoliopsida</taxon>
        <taxon>eudicotyledons</taxon>
        <taxon>Gunneridae</taxon>
        <taxon>Pentapetalae</taxon>
        <taxon>rosids</taxon>
        <taxon>fabids</taxon>
        <taxon>Rosales</taxon>
        <taxon>Rosaceae</taxon>
        <taxon>Amygdaloideae</taxon>
        <taxon>Amygdaleae</taxon>
        <taxon>Prunus</taxon>
    </lineage>
</organism>
<accession>A0A6J5UMV3</accession>
<sequence>MRFGRIKLFSCPLILTLEPKTGSGLTSLTRRCMRLGGCHGQPKEKSRKQLRKSSLSALDCWKRSLETSLTLGVRPSGSSMWIPFYSWFYVYEKLDNFSIEAEQPKFYAWAKRCMQKESVSKSLADQKAIYDLFLQRMKAREIDQ</sequence>
<dbReference type="SUPFAM" id="SSF47616">
    <property type="entry name" value="GST C-terminal domain-like"/>
    <property type="match status" value="1"/>
</dbReference>
<dbReference type="Gene3D" id="1.20.1050.10">
    <property type="match status" value="1"/>
</dbReference>
<name>A0A6J5UMV3_PRUAR</name>
<reference evidence="1 2" key="1">
    <citation type="submission" date="2020-05" db="EMBL/GenBank/DDBJ databases">
        <authorList>
            <person name="Campoy J."/>
            <person name="Schneeberger K."/>
            <person name="Spophaly S."/>
        </authorList>
    </citation>
    <scope>NUCLEOTIDE SEQUENCE [LARGE SCALE GENOMIC DNA]</scope>
    <source>
        <strain evidence="1">PruArmRojPasFocal</strain>
    </source>
</reference>
<evidence type="ECO:0008006" key="3">
    <source>
        <dbReference type="Google" id="ProtNLM"/>
    </source>
</evidence>
<protein>
    <recommendedName>
        <fullName evidence="3">GST C-terminal domain-containing protein</fullName>
    </recommendedName>
</protein>
<dbReference type="AlphaFoldDB" id="A0A6J5UMV3"/>